<keyword evidence="6 16" id="KW-0813">Transport</keyword>
<comment type="function">
    <text evidence="2 16 17">Catalyzes the decarboxylation of oxaloacetate coupled to Na(+) translocation.</text>
</comment>
<dbReference type="AlphaFoldDB" id="C0N9B9"/>
<comment type="subunit">
    <text evidence="5 16">Heterotrimer of an alpha, a beta and a gamma subunit.</text>
</comment>
<dbReference type="OrthoDB" id="5772594at2"/>
<dbReference type="InterPro" id="IPR005899">
    <property type="entry name" value="Na_pump_deCOase"/>
</dbReference>
<dbReference type="HAMAP" id="MF_00404">
    <property type="entry name" value="OadG"/>
    <property type="match status" value="1"/>
</dbReference>
<dbReference type="GO" id="GO:0008948">
    <property type="term" value="F:oxaloacetate decarboxylase activity"/>
    <property type="evidence" value="ECO:0007669"/>
    <property type="project" value="UniProtKB-UniRule"/>
</dbReference>
<dbReference type="GO" id="GO:0005886">
    <property type="term" value="C:plasma membrane"/>
    <property type="evidence" value="ECO:0007669"/>
    <property type="project" value="UniProtKB-SubCell"/>
</dbReference>
<evidence type="ECO:0000256" key="7">
    <source>
        <dbReference type="ARBA" id="ARBA00022475"/>
    </source>
</evidence>
<evidence type="ECO:0000256" key="13">
    <source>
        <dbReference type="ARBA" id="ARBA00023136"/>
    </source>
</evidence>
<comment type="cofactor">
    <cofactor evidence="1 16 17">
        <name>Na(+)</name>
        <dbReference type="ChEBI" id="CHEBI:29101"/>
    </cofactor>
</comment>
<keyword evidence="7 16" id="KW-1003">Cell membrane</keyword>
<gene>
    <name evidence="16" type="primary">oadG</name>
    <name evidence="18" type="ORF">MDMS009_2740</name>
</gene>
<organism evidence="18 19">
    <name type="scientific">Methylophaga thiooxydans DMS010</name>
    <dbReference type="NCBI Taxonomy" id="637616"/>
    <lineage>
        <taxon>Bacteria</taxon>
        <taxon>Pseudomonadati</taxon>
        <taxon>Pseudomonadota</taxon>
        <taxon>Gammaproteobacteria</taxon>
        <taxon>Thiotrichales</taxon>
        <taxon>Piscirickettsiaceae</taxon>
        <taxon>Methylophaga</taxon>
    </lineage>
</organism>
<evidence type="ECO:0000256" key="12">
    <source>
        <dbReference type="ARBA" id="ARBA00023065"/>
    </source>
</evidence>
<dbReference type="Proteomes" id="UP000004679">
    <property type="component" value="Unassembled WGS sequence"/>
</dbReference>
<protein>
    <recommendedName>
        <fullName evidence="16">Probable oxaloacetate decarboxylase gamma chain</fullName>
        <ecNumber evidence="16">7.2.4.2</ecNumber>
    </recommendedName>
</protein>
<evidence type="ECO:0000256" key="15">
    <source>
        <dbReference type="ARBA" id="ARBA00048176"/>
    </source>
</evidence>
<comment type="subcellular location">
    <subcellularLocation>
        <location evidence="3 16 17">Cell membrane</location>
        <topology evidence="3 16 17">Single-pass membrane protein</topology>
    </subcellularLocation>
</comment>
<dbReference type="InterPro" id="IPR023424">
    <property type="entry name" value="OadG"/>
</dbReference>
<evidence type="ECO:0000256" key="5">
    <source>
        <dbReference type="ARBA" id="ARBA00011869"/>
    </source>
</evidence>
<keyword evidence="10 16" id="KW-1133">Transmembrane helix</keyword>
<proteinExistence type="inferred from homology"/>
<feature type="transmembrane region" description="Helical" evidence="16 17">
    <location>
        <begin position="6"/>
        <end position="29"/>
    </location>
</feature>
<dbReference type="EC" id="7.2.4.2" evidence="16"/>
<accession>C0N9B9</accession>
<comment type="similarity">
    <text evidence="4 16 17">Belongs to the OadG family.</text>
</comment>
<evidence type="ECO:0000313" key="18">
    <source>
        <dbReference type="EMBL" id="EEF78567.1"/>
    </source>
</evidence>
<evidence type="ECO:0000256" key="14">
    <source>
        <dbReference type="ARBA" id="ARBA00023201"/>
    </source>
</evidence>
<keyword evidence="13 16" id="KW-0472">Membrane</keyword>
<evidence type="ECO:0000256" key="1">
    <source>
        <dbReference type="ARBA" id="ARBA00001959"/>
    </source>
</evidence>
<keyword evidence="14 16" id="KW-0739">Sodium transport</keyword>
<sequence>MTEGLNLMLVGMGFVFVFLTLLVIITTFMSKIITSYEKNVGVLPEEGIPAPTAVISQAMSAKQHANDDKNLITILSAAVHKFRSRHK</sequence>
<keyword evidence="8 16" id="KW-0812">Transmembrane</keyword>
<comment type="catalytic activity">
    <reaction evidence="15 16 17">
        <text>oxaloacetate + 2 Na(+)(in) + H(+) = pyruvate + 2 Na(+)(out) + CO2</text>
        <dbReference type="Rhea" id="RHEA:57724"/>
        <dbReference type="ChEBI" id="CHEBI:15361"/>
        <dbReference type="ChEBI" id="CHEBI:15378"/>
        <dbReference type="ChEBI" id="CHEBI:16452"/>
        <dbReference type="ChEBI" id="CHEBI:16526"/>
        <dbReference type="ChEBI" id="CHEBI:29101"/>
        <dbReference type="EC" id="7.2.4.2"/>
    </reaction>
</comment>
<keyword evidence="19" id="KW-1185">Reference proteome</keyword>
<evidence type="ECO:0000256" key="16">
    <source>
        <dbReference type="HAMAP-Rule" id="MF_00404"/>
    </source>
</evidence>
<evidence type="ECO:0000256" key="3">
    <source>
        <dbReference type="ARBA" id="ARBA00004162"/>
    </source>
</evidence>
<evidence type="ECO:0000256" key="11">
    <source>
        <dbReference type="ARBA" id="ARBA00023053"/>
    </source>
</evidence>
<dbReference type="GO" id="GO:0036376">
    <property type="term" value="P:sodium ion export across plasma membrane"/>
    <property type="evidence" value="ECO:0007669"/>
    <property type="project" value="InterPro"/>
</dbReference>
<dbReference type="NCBIfam" id="TIGR01195">
    <property type="entry name" value="oadG_fam"/>
    <property type="match status" value="1"/>
</dbReference>
<name>C0N9B9_9GAMM</name>
<evidence type="ECO:0000256" key="10">
    <source>
        <dbReference type="ARBA" id="ARBA00022989"/>
    </source>
</evidence>
<evidence type="ECO:0000256" key="4">
    <source>
        <dbReference type="ARBA" id="ARBA00005844"/>
    </source>
</evidence>
<keyword evidence="11 16" id="KW-0915">Sodium</keyword>
<keyword evidence="9 16" id="KW-1278">Translocase</keyword>
<evidence type="ECO:0000256" key="9">
    <source>
        <dbReference type="ARBA" id="ARBA00022967"/>
    </source>
</evidence>
<evidence type="ECO:0000256" key="17">
    <source>
        <dbReference type="RuleBase" id="RU004278"/>
    </source>
</evidence>
<evidence type="ECO:0000256" key="8">
    <source>
        <dbReference type="ARBA" id="ARBA00022692"/>
    </source>
</evidence>
<dbReference type="GO" id="GO:0015081">
    <property type="term" value="F:sodium ion transmembrane transporter activity"/>
    <property type="evidence" value="ECO:0007669"/>
    <property type="project" value="UniProtKB-UniRule"/>
</dbReference>
<dbReference type="EMBL" id="GG657906">
    <property type="protein sequence ID" value="EEF78567.1"/>
    <property type="molecule type" value="Genomic_DNA"/>
</dbReference>
<dbReference type="GO" id="GO:0015451">
    <property type="term" value="F:decarboxylation-driven active transmembrane transporter activity"/>
    <property type="evidence" value="ECO:0007669"/>
    <property type="project" value="UniProtKB-EC"/>
</dbReference>
<reference evidence="18 19" key="1">
    <citation type="journal article" date="2011" name="J. Bacteriol.">
        <title>Draft genome sequence of the chemolithoheterotrophic, halophilic methylotroph Methylophaga thiooxydans DMS010.</title>
        <authorList>
            <person name="Boden R."/>
            <person name="Ferriera S."/>
            <person name="Johnson J."/>
            <person name="Kelly D.P."/>
            <person name="Murrell J.C."/>
            <person name="Schafer H."/>
        </authorList>
    </citation>
    <scope>NUCLEOTIDE SEQUENCE [LARGE SCALE GENOMIC DNA]</scope>
    <source>
        <strain evidence="18 19">DMS010</strain>
    </source>
</reference>
<evidence type="ECO:0000256" key="6">
    <source>
        <dbReference type="ARBA" id="ARBA00022448"/>
    </source>
</evidence>
<evidence type="ECO:0000256" key="2">
    <source>
        <dbReference type="ARBA" id="ARBA00003002"/>
    </source>
</evidence>
<evidence type="ECO:0000313" key="19">
    <source>
        <dbReference type="Proteomes" id="UP000004679"/>
    </source>
</evidence>
<dbReference type="HOGENOM" id="CLU_168750_3_0_6"/>
<dbReference type="Pfam" id="PF04277">
    <property type="entry name" value="OAD_gamma"/>
    <property type="match status" value="1"/>
</dbReference>
<keyword evidence="12 16" id="KW-0406">Ion transport</keyword>